<keyword evidence="1" id="KW-1133">Transmembrane helix</keyword>
<dbReference type="AlphaFoldDB" id="A0A1V8M2Q0"/>
<comment type="caution">
    <text evidence="2">The sequence shown here is derived from an EMBL/GenBank/DDBJ whole genome shotgun (WGS) entry which is preliminary data.</text>
</comment>
<dbReference type="Proteomes" id="UP000191980">
    <property type="component" value="Unassembled WGS sequence"/>
</dbReference>
<proteinExistence type="predicted"/>
<accession>A0A1V8M2Q0</accession>
<keyword evidence="3" id="KW-1185">Reference proteome</keyword>
<name>A0A1V8M2Q0_9GAMM</name>
<evidence type="ECO:0000313" key="3">
    <source>
        <dbReference type="Proteomes" id="UP000191980"/>
    </source>
</evidence>
<dbReference type="EMBL" id="LPUF01000003">
    <property type="protein sequence ID" value="OQK15766.1"/>
    <property type="molecule type" value="Genomic_DNA"/>
</dbReference>
<dbReference type="RefSeq" id="WP_080524001.1">
    <property type="nucleotide sequence ID" value="NZ_LPUF01000003.1"/>
</dbReference>
<keyword evidence="1" id="KW-0812">Transmembrane</keyword>
<organism evidence="2 3">
    <name type="scientific">Methyloprofundus sedimenti</name>
    <dbReference type="NCBI Taxonomy" id="1420851"/>
    <lineage>
        <taxon>Bacteria</taxon>
        <taxon>Pseudomonadati</taxon>
        <taxon>Pseudomonadota</taxon>
        <taxon>Gammaproteobacteria</taxon>
        <taxon>Methylococcales</taxon>
        <taxon>Methylococcaceae</taxon>
        <taxon>Methyloprofundus</taxon>
    </lineage>
</organism>
<dbReference type="Gene3D" id="2.60.20.10">
    <property type="entry name" value="Crystallins"/>
    <property type="match status" value="1"/>
</dbReference>
<evidence type="ECO:0000313" key="2">
    <source>
        <dbReference type="EMBL" id="OQK15766.1"/>
    </source>
</evidence>
<reference evidence="2 3" key="1">
    <citation type="submission" date="2015-12" db="EMBL/GenBank/DDBJ databases">
        <authorList>
            <person name="Shamseldin A."/>
            <person name="Moawad H."/>
            <person name="Abd El-Rahim W.M."/>
            <person name="Sadowsky M.J."/>
        </authorList>
    </citation>
    <scope>NUCLEOTIDE SEQUENCE [LARGE SCALE GENOMIC DNA]</scope>
    <source>
        <strain evidence="2 3">WF1</strain>
    </source>
</reference>
<evidence type="ECO:0000256" key="1">
    <source>
        <dbReference type="SAM" id="Phobius"/>
    </source>
</evidence>
<dbReference type="OrthoDB" id="5567980at2"/>
<gene>
    <name evidence="2" type="ORF">AU255_16350</name>
</gene>
<feature type="transmembrane region" description="Helical" evidence="1">
    <location>
        <begin position="6"/>
        <end position="23"/>
    </location>
</feature>
<protein>
    <submittedName>
        <fullName evidence="2">Uncharacterized protein</fullName>
    </submittedName>
</protein>
<keyword evidence="1" id="KW-0472">Membrane</keyword>
<sequence>MRKNQIALYGVKTIFFIVVFFGVNSNVYARNDDCWVDLYDATQFEGKHIRLKGPVNLANLLKVQGENWDKKIESIVVGPKATLTVFENKNFKLTLSEMANNPTLMKSLGITEQDILEDSELIFHANSKVHGFGEFEFYHKIRSLKVNCIN</sequence>